<reference evidence="1" key="1">
    <citation type="journal article" date="2023" name="G3 (Bethesda)">
        <title>A reference genome for the long-term kleptoplast-retaining sea slug Elysia crispata morphotype clarki.</title>
        <authorList>
            <person name="Eastman K.E."/>
            <person name="Pendleton A.L."/>
            <person name="Shaikh M.A."/>
            <person name="Suttiyut T."/>
            <person name="Ogas R."/>
            <person name="Tomko P."/>
            <person name="Gavelis G."/>
            <person name="Widhalm J.R."/>
            <person name="Wisecaver J.H."/>
        </authorList>
    </citation>
    <scope>NUCLEOTIDE SEQUENCE</scope>
    <source>
        <strain evidence="1">ECLA1</strain>
    </source>
</reference>
<sequence>MGPLVISCQGDISCSSYSAKSFSTNIYLADGSQISPSNQLQEPHRLIMVDSYSNGRVCTSLFSMNEGDNPHIGPESFSLWAPPHDCDRERSLLFTSRIGSGDTYHPQTNGAAG</sequence>
<dbReference type="EMBL" id="JAWDGP010000593">
    <property type="protein sequence ID" value="KAK3799165.1"/>
    <property type="molecule type" value="Genomic_DNA"/>
</dbReference>
<name>A0AAE1B4T9_9GAST</name>
<comment type="caution">
    <text evidence="1">The sequence shown here is derived from an EMBL/GenBank/DDBJ whole genome shotgun (WGS) entry which is preliminary data.</text>
</comment>
<evidence type="ECO:0000313" key="2">
    <source>
        <dbReference type="Proteomes" id="UP001283361"/>
    </source>
</evidence>
<dbReference type="Proteomes" id="UP001283361">
    <property type="component" value="Unassembled WGS sequence"/>
</dbReference>
<protein>
    <submittedName>
        <fullName evidence="1">Uncharacterized protein</fullName>
    </submittedName>
</protein>
<organism evidence="1 2">
    <name type="scientific">Elysia crispata</name>
    <name type="common">lettuce slug</name>
    <dbReference type="NCBI Taxonomy" id="231223"/>
    <lineage>
        <taxon>Eukaryota</taxon>
        <taxon>Metazoa</taxon>
        <taxon>Spiralia</taxon>
        <taxon>Lophotrochozoa</taxon>
        <taxon>Mollusca</taxon>
        <taxon>Gastropoda</taxon>
        <taxon>Heterobranchia</taxon>
        <taxon>Euthyneura</taxon>
        <taxon>Panpulmonata</taxon>
        <taxon>Sacoglossa</taxon>
        <taxon>Placobranchoidea</taxon>
        <taxon>Plakobranchidae</taxon>
        <taxon>Elysia</taxon>
    </lineage>
</organism>
<proteinExistence type="predicted"/>
<dbReference type="AlphaFoldDB" id="A0AAE1B4T9"/>
<gene>
    <name evidence="1" type="ORF">RRG08_051439</name>
</gene>
<evidence type="ECO:0000313" key="1">
    <source>
        <dbReference type="EMBL" id="KAK3799165.1"/>
    </source>
</evidence>
<keyword evidence="2" id="KW-1185">Reference proteome</keyword>
<accession>A0AAE1B4T9</accession>